<reference evidence="1 2" key="1">
    <citation type="journal article" date="2021" name="Int. J. Syst. Evol. Microbiol.">
        <title>Lentilactobacillus fungorum sp. nov., isolated from spent mushroom substrates.</title>
        <authorList>
            <person name="Tohno M."/>
            <person name="Tanizawa Y."/>
            <person name="Kojima Y."/>
            <person name="Sakamoto M."/>
            <person name="Ohkuma M."/>
            <person name="Kobayashi H."/>
        </authorList>
    </citation>
    <scope>NUCLEOTIDE SEQUENCE [LARGE SCALE GENOMIC DNA]</scope>
    <source>
        <strain evidence="1 2">YK48G</strain>
    </source>
</reference>
<dbReference type="EMBL" id="BNJR01000016">
    <property type="protein sequence ID" value="GHP14426.1"/>
    <property type="molecule type" value="Genomic_DNA"/>
</dbReference>
<evidence type="ECO:0000313" key="2">
    <source>
        <dbReference type="Proteomes" id="UP000604765"/>
    </source>
</evidence>
<dbReference type="Proteomes" id="UP000604765">
    <property type="component" value="Unassembled WGS sequence"/>
</dbReference>
<organism evidence="1 2">
    <name type="scientific">Lentilactobacillus fungorum</name>
    <dbReference type="NCBI Taxonomy" id="2201250"/>
    <lineage>
        <taxon>Bacteria</taxon>
        <taxon>Bacillati</taxon>
        <taxon>Bacillota</taxon>
        <taxon>Bacilli</taxon>
        <taxon>Lactobacillales</taxon>
        <taxon>Lactobacillaceae</taxon>
        <taxon>Lentilactobacillus</taxon>
    </lineage>
</organism>
<dbReference type="InterPro" id="IPR011051">
    <property type="entry name" value="RmlC_Cupin_sf"/>
</dbReference>
<dbReference type="InterPro" id="IPR014710">
    <property type="entry name" value="RmlC-like_jellyroll"/>
</dbReference>
<protein>
    <submittedName>
        <fullName evidence="1">Cupin</fullName>
    </submittedName>
</protein>
<comment type="caution">
    <text evidence="1">The sequence shown here is derived from an EMBL/GenBank/DDBJ whole genome shotgun (WGS) entry which is preliminary data.</text>
</comment>
<gene>
    <name evidence="1" type="ORF">YK48G_18510</name>
</gene>
<dbReference type="SUPFAM" id="SSF51182">
    <property type="entry name" value="RmlC-like cupins"/>
    <property type="match status" value="1"/>
</dbReference>
<accession>A0ABQ3W2B7</accession>
<dbReference type="Gene3D" id="2.60.120.10">
    <property type="entry name" value="Jelly Rolls"/>
    <property type="match status" value="1"/>
</dbReference>
<sequence>MSTGFVKNKRIMVGEQPALIGCEISFNYVPLSESTPFVHSHKFNKEVYIILSDAGEFMVDNEEFTVVEGAIIRVAPKSGRALKTNGAEPLFYLYIQAQEIV</sequence>
<proteinExistence type="predicted"/>
<name>A0ABQ3W2B7_9LACO</name>
<keyword evidence="2" id="KW-1185">Reference proteome</keyword>
<evidence type="ECO:0000313" key="1">
    <source>
        <dbReference type="EMBL" id="GHP14426.1"/>
    </source>
</evidence>